<dbReference type="InterPro" id="IPR002104">
    <property type="entry name" value="Integrase_catalytic"/>
</dbReference>
<dbReference type="NCBIfam" id="TIGR02249">
    <property type="entry name" value="integrase_gron"/>
    <property type="match status" value="1"/>
</dbReference>
<gene>
    <name evidence="8" type="ordered locus">Pmen_3075</name>
</gene>
<evidence type="ECO:0000256" key="4">
    <source>
        <dbReference type="ARBA" id="ARBA00023172"/>
    </source>
</evidence>
<dbReference type="InterPro" id="IPR004107">
    <property type="entry name" value="Integrase_SAM-like_N"/>
</dbReference>
<dbReference type="AlphaFoldDB" id="A4XWW3"/>
<dbReference type="PANTHER" id="PTHR30349:SF64">
    <property type="entry name" value="PROPHAGE INTEGRASE INTD-RELATED"/>
    <property type="match status" value="1"/>
</dbReference>
<evidence type="ECO:0000256" key="5">
    <source>
        <dbReference type="PROSITE-ProRule" id="PRU01248"/>
    </source>
</evidence>
<feature type="domain" description="Tyr recombinase" evidence="6">
    <location>
        <begin position="103"/>
        <end position="232"/>
    </location>
</feature>
<dbReference type="KEGG" id="pmy:Pmen_3075"/>
<dbReference type="InterPro" id="IPR010998">
    <property type="entry name" value="Integrase_recombinase_N"/>
</dbReference>
<dbReference type="InterPro" id="IPR011946">
    <property type="entry name" value="Integrase_integron-type"/>
</dbReference>
<comment type="similarity">
    <text evidence="1">Belongs to the 'phage' integrase family.</text>
</comment>
<dbReference type="Gene3D" id="1.10.150.130">
    <property type="match status" value="1"/>
</dbReference>
<proteinExistence type="inferred from homology"/>
<accession>A4XWW3</accession>
<evidence type="ECO:0000313" key="8">
    <source>
        <dbReference type="EMBL" id="ABP85829.1"/>
    </source>
</evidence>
<protein>
    <submittedName>
        <fullName evidence="8">Integron integrase</fullName>
    </submittedName>
</protein>
<dbReference type="InterPro" id="IPR044068">
    <property type="entry name" value="CB"/>
</dbReference>
<feature type="domain" description="Core-binding (CB)" evidence="7">
    <location>
        <begin position="2"/>
        <end position="85"/>
    </location>
</feature>
<sequence>MDDKPRLLDQMRDRIRLKHYSIRTERVYCEWVKRFIRFHHYRHPQEMGAPEVEAFLTDLAVRRDVSASTQNQALAALLFLYKEVLALNLPWLSDIVRAKKPQRLPVVLSIDEVRRVLDELDGELWLVCSLLYGTGMRLMEALRLRVKDVDFARHEILIRDGKGMKDRITMLPQRLEQPLRHHLAVVQAQHRVELAQGRGDVWLPFALARKYPNAPYEQGWSAFRGGASPSSG</sequence>
<dbReference type="STRING" id="399739.Pmen_3075"/>
<dbReference type="GO" id="GO:0015074">
    <property type="term" value="P:DNA integration"/>
    <property type="evidence" value="ECO:0007669"/>
    <property type="project" value="UniProtKB-KW"/>
</dbReference>
<dbReference type="PROSITE" id="PS51898">
    <property type="entry name" value="TYR_RECOMBINASE"/>
    <property type="match status" value="1"/>
</dbReference>
<dbReference type="HOGENOM" id="CLU_027562_37_1_6"/>
<dbReference type="InterPro" id="IPR011010">
    <property type="entry name" value="DNA_brk_join_enz"/>
</dbReference>
<keyword evidence="2" id="KW-0229">DNA integration</keyword>
<dbReference type="InterPro" id="IPR050090">
    <property type="entry name" value="Tyrosine_recombinase_XerCD"/>
</dbReference>
<evidence type="ECO:0000256" key="3">
    <source>
        <dbReference type="ARBA" id="ARBA00023125"/>
    </source>
</evidence>
<evidence type="ECO:0000259" key="7">
    <source>
        <dbReference type="PROSITE" id="PS51900"/>
    </source>
</evidence>
<dbReference type="GO" id="GO:0003677">
    <property type="term" value="F:DNA binding"/>
    <property type="evidence" value="ECO:0007669"/>
    <property type="project" value="UniProtKB-UniRule"/>
</dbReference>
<dbReference type="InterPro" id="IPR013762">
    <property type="entry name" value="Integrase-like_cat_sf"/>
</dbReference>
<organism evidence="8">
    <name type="scientific">Ectopseudomonas mendocina (strain ymp)</name>
    <name type="common">Pseudomonas mendocina</name>
    <dbReference type="NCBI Taxonomy" id="399739"/>
    <lineage>
        <taxon>Bacteria</taxon>
        <taxon>Pseudomonadati</taxon>
        <taxon>Pseudomonadota</taxon>
        <taxon>Gammaproteobacteria</taxon>
        <taxon>Pseudomonadales</taxon>
        <taxon>Pseudomonadaceae</taxon>
        <taxon>Ectopseudomonas</taxon>
    </lineage>
</organism>
<dbReference type="Pfam" id="PF13495">
    <property type="entry name" value="Phage_int_SAM_4"/>
    <property type="match status" value="1"/>
</dbReference>
<name>A4XWW3_ECTM1</name>
<evidence type="ECO:0000256" key="2">
    <source>
        <dbReference type="ARBA" id="ARBA00022908"/>
    </source>
</evidence>
<dbReference type="PANTHER" id="PTHR30349">
    <property type="entry name" value="PHAGE INTEGRASE-RELATED"/>
    <property type="match status" value="1"/>
</dbReference>
<keyword evidence="3 5" id="KW-0238">DNA-binding</keyword>
<dbReference type="EMBL" id="CP000680">
    <property type="protein sequence ID" value="ABP85829.1"/>
    <property type="molecule type" value="Genomic_DNA"/>
</dbReference>
<evidence type="ECO:0000256" key="1">
    <source>
        <dbReference type="ARBA" id="ARBA00008857"/>
    </source>
</evidence>
<dbReference type="Pfam" id="PF00589">
    <property type="entry name" value="Phage_integrase"/>
    <property type="match status" value="1"/>
</dbReference>
<dbReference type="PROSITE" id="PS51900">
    <property type="entry name" value="CB"/>
    <property type="match status" value="1"/>
</dbReference>
<dbReference type="Gene3D" id="1.10.443.10">
    <property type="entry name" value="Intergrase catalytic core"/>
    <property type="match status" value="1"/>
</dbReference>
<dbReference type="SUPFAM" id="SSF56349">
    <property type="entry name" value="DNA breaking-rejoining enzymes"/>
    <property type="match status" value="1"/>
</dbReference>
<reference evidence="8" key="1">
    <citation type="submission" date="2007-04" db="EMBL/GenBank/DDBJ databases">
        <title>Complete sequence of Pseudomonas mendocina ymp.</title>
        <authorList>
            <consortium name="US DOE Joint Genome Institute"/>
            <person name="Copeland A."/>
            <person name="Lucas S."/>
            <person name="Lapidus A."/>
            <person name="Barry K."/>
            <person name="Glavina del Rio T."/>
            <person name="Dalin E."/>
            <person name="Tice H."/>
            <person name="Pitluck S."/>
            <person name="Kiss H."/>
            <person name="Brettin T."/>
            <person name="Detter J.C."/>
            <person name="Bruce D."/>
            <person name="Han C."/>
            <person name="Schmutz J."/>
            <person name="Larimer F."/>
            <person name="Land M."/>
            <person name="Hauser L."/>
            <person name="Kyrpides N."/>
            <person name="Mikhailova N."/>
            <person name="Hersman L."/>
            <person name="Dubois J."/>
            <person name="Maurice P."/>
            <person name="Richardson P."/>
        </authorList>
    </citation>
    <scope>NUCLEOTIDE SEQUENCE [LARGE SCALE GENOMIC DNA]</scope>
    <source>
        <strain evidence="8">Ymp</strain>
    </source>
</reference>
<keyword evidence="4" id="KW-0233">DNA recombination</keyword>
<dbReference type="eggNOG" id="COG4974">
    <property type="taxonomic scope" value="Bacteria"/>
</dbReference>
<evidence type="ECO:0000259" key="6">
    <source>
        <dbReference type="PROSITE" id="PS51898"/>
    </source>
</evidence>
<dbReference type="GO" id="GO:0006310">
    <property type="term" value="P:DNA recombination"/>
    <property type="evidence" value="ECO:0007669"/>
    <property type="project" value="UniProtKB-KW"/>
</dbReference>